<dbReference type="Proteomes" id="UP000306758">
    <property type="component" value="Unassembled WGS sequence"/>
</dbReference>
<evidence type="ECO:0000313" key="2">
    <source>
        <dbReference type="EMBL" id="THA11313.1"/>
    </source>
</evidence>
<dbReference type="AlphaFoldDB" id="A0A4S2Q3Z5"/>
<sequence length="111" mass="12623">MEIKSFSFFKLIADLAITCSFIYSHLYLSDSVINVYIWFFWVFSILTFMAAFTKPVCVFTKYRVKQTVISELTIGLVLVYFGYPVLATVGLIAGLFYAGGRSEGKQELDQN</sequence>
<dbReference type="RefSeq" id="WP_136122796.1">
    <property type="nucleotide sequence ID" value="NZ_QXNI01000002.1"/>
</dbReference>
<dbReference type="EMBL" id="QXNI01000002">
    <property type="protein sequence ID" value="THA11313.1"/>
    <property type="molecule type" value="Genomic_DNA"/>
</dbReference>
<evidence type="ECO:0000256" key="1">
    <source>
        <dbReference type="SAM" id="Phobius"/>
    </source>
</evidence>
<keyword evidence="1" id="KW-0812">Transmembrane</keyword>
<feature type="transmembrane region" description="Helical" evidence="1">
    <location>
        <begin position="7"/>
        <end position="27"/>
    </location>
</feature>
<protein>
    <submittedName>
        <fullName evidence="2">Uncharacterized protein</fullName>
    </submittedName>
</protein>
<keyword evidence="1" id="KW-0472">Membrane</keyword>
<reference evidence="2 3" key="1">
    <citation type="journal article" date="2019" name="Vet. Microbiol.">
        <title>Development of multi locus sequence typing (MLST) of Rodentibacter pneumotropicus.</title>
        <authorList>
            <person name="Adhikary S."/>
            <person name="Bisgaard M."/>
            <person name="Boot R."/>
            <person name="Benga L."/>
            <person name="Nicklas W."/>
            <person name="Christensen H."/>
        </authorList>
    </citation>
    <scope>NUCLEOTIDE SEQUENCE [LARGE SCALE GENOMIC DNA]</scope>
    <source>
        <strain evidence="2 3">Ac84</strain>
    </source>
</reference>
<keyword evidence="1" id="KW-1133">Transmembrane helix</keyword>
<organism evidence="2 3">
    <name type="scientific">Rodentibacter pneumotropicus</name>
    <dbReference type="NCBI Taxonomy" id="758"/>
    <lineage>
        <taxon>Bacteria</taxon>
        <taxon>Pseudomonadati</taxon>
        <taxon>Pseudomonadota</taxon>
        <taxon>Gammaproteobacteria</taxon>
        <taxon>Pasteurellales</taxon>
        <taxon>Pasteurellaceae</taxon>
        <taxon>Rodentibacter</taxon>
    </lineage>
</organism>
<gene>
    <name evidence="2" type="ORF">D3M78_00415</name>
</gene>
<comment type="caution">
    <text evidence="2">The sequence shown here is derived from an EMBL/GenBank/DDBJ whole genome shotgun (WGS) entry which is preliminary data.</text>
</comment>
<proteinExistence type="predicted"/>
<feature type="transmembrane region" description="Helical" evidence="1">
    <location>
        <begin position="33"/>
        <end position="52"/>
    </location>
</feature>
<evidence type="ECO:0000313" key="3">
    <source>
        <dbReference type="Proteomes" id="UP000306758"/>
    </source>
</evidence>
<accession>A0A4S2Q3Z5</accession>
<feature type="transmembrane region" description="Helical" evidence="1">
    <location>
        <begin position="72"/>
        <end position="98"/>
    </location>
</feature>
<name>A0A4S2Q3Z5_9PAST</name>